<keyword evidence="1 3" id="KW-1015">Disulfide bond</keyword>
<organism evidence="6 7">
    <name type="scientific">Porites evermanni</name>
    <dbReference type="NCBI Taxonomy" id="104178"/>
    <lineage>
        <taxon>Eukaryota</taxon>
        <taxon>Metazoa</taxon>
        <taxon>Cnidaria</taxon>
        <taxon>Anthozoa</taxon>
        <taxon>Hexacorallia</taxon>
        <taxon>Scleractinia</taxon>
        <taxon>Fungiina</taxon>
        <taxon>Poritidae</taxon>
        <taxon>Porites</taxon>
    </lineage>
</organism>
<dbReference type="SMART" id="SM00408">
    <property type="entry name" value="IGc2"/>
    <property type="match status" value="3"/>
</dbReference>
<dbReference type="SMART" id="SM00409">
    <property type="entry name" value="IG"/>
    <property type="match status" value="3"/>
</dbReference>
<feature type="domain" description="Ig-like" evidence="4">
    <location>
        <begin position="188"/>
        <end position="280"/>
    </location>
</feature>
<evidence type="ECO:0000256" key="2">
    <source>
        <dbReference type="ARBA" id="ARBA00023319"/>
    </source>
</evidence>
<dbReference type="InterPro" id="IPR000436">
    <property type="entry name" value="Sushi_SCR_CCP_dom"/>
</dbReference>
<dbReference type="PANTHER" id="PTHR10075">
    <property type="entry name" value="BASIGIN RELATED"/>
    <property type="match status" value="1"/>
</dbReference>
<comment type="caution">
    <text evidence="6">The sequence shown here is derived from an EMBL/GenBank/DDBJ whole genome shotgun (WGS) entry which is preliminary data.</text>
</comment>
<evidence type="ECO:0000259" key="5">
    <source>
        <dbReference type="PROSITE" id="PS50923"/>
    </source>
</evidence>
<keyword evidence="3" id="KW-0768">Sushi</keyword>
<dbReference type="Gene3D" id="2.10.70.10">
    <property type="entry name" value="Complement Module, domain 1"/>
    <property type="match status" value="1"/>
</dbReference>
<dbReference type="PROSITE" id="PS50923">
    <property type="entry name" value="SUSHI"/>
    <property type="match status" value="1"/>
</dbReference>
<protein>
    <submittedName>
        <fullName evidence="6">Uncharacterized protein</fullName>
    </submittedName>
</protein>
<dbReference type="Gene3D" id="2.60.40.10">
    <property type="entry name" value="Immunoglobulins"/>
    <property type="match status" value="3"/>
</dbReference>
<proteinExistence type="predicted"/>
<dbReference type="CDD" id="cd00096">
    <property type="entry name" value="Ig"/>
    <property type="match status" value="1"/>
</dbReference>
<evidence type="ECO:0000259" key="4">
    <source>
        <dbReference type="PROSITE" id="PS50835"/>
    </source>
</evidence>
<dbReference type="SUPFAM" id="SSF48726">
    <property type="entry name" value="Immunoglobulin"/>
    <property type="match status" value="3"/>
</dbReference>
<gene>
    <name evidence="6" type="ORF">PEVE_00007037</name>
</gene>
<accession>A0ABN8QXP6</accession>
<evidence type="ECO:0000313" key="6">
    <source>
        <dbReference type="EMBL" id="CAH3169907.1"/>
    </source>
</evidence>
<dbReference type="Proteomes" id="UP001159427">
    <property type="component" value="Unassembled WGS sequence"/>
</dbReference>
<evidence type="ECO:0000256" key="1">
    <source>
        <dbReference type="ARBA" id="ARBA00023157"/>
    </source>
</evidence>
<reference evidence="6 7" key="1">
    <citation type="submission" date="2022-05" db="EMBL/GenBank/DDBJ databases">
        <authorList>
            <consortium name="Genoscope - CEA"/>
            <person name="William W."/>
        </authorList>
    </citation>
    <scope>NUCLEOTIDE SEQUENCE [LARGE SCALE GENOMIC DNA]</scope>
</reference>
<feature type="domain" description="Ig-like" evidence="4">
    <location>
        <begin position="5"/>
        <end position="91"/>
    </location>
</feature>
<dbReference type="InterPro" id="IPR013098">
    <property type="entry name" value="Ig_I-set"/>
</dbReference>
<comment type="caution">
    <text evidence="3">Lacks conserved residue(s) required for the propagation of feature annotation.</text>
</comment>
<dbReference type="InterPro" id="IPR003598">
    <property type="entry name" value="Ig_sub2"/>
</dbReference>
<keyword evidence="7" id="KW-1185">Reference proteome</keyword>
<dbReference type="InterPro" id="IPR035976">
    <property type="entry name" value="Sushi/SCR/CCP_sf"/>
</dbReference>
<dbReference type="InterPro" id="IPR013783">
    <property type="entry name" value="Ig-like_fold"/>
</dbReference>
<name>A0ABN8QXP6_9CNID</name>
<dbReference type="PANTHER" id="PTHR10075:SF14">
    <property type="entry name" value="CELL ADHESION MOLECULE DSCAM2-RELATED"/>
    <property type="match status" value="1"/>
</dbReference>
<feature type="domain" description="Ig-like" evidence="4">
    <location>
        <begin position="96"/>
        <end position="169"/>
    </location>
</feature>
<dbReference type="Pfam" id="PF07679">
    <property type="entry name" value="I-set"/>
    <property type="match status" value="2"/>
</dbReference>
<dbReference type="Pfam" id="PF00084">
    <property type="entry name" value="Sushi"/>
    <property type="match status" value="1"/>
</dbReference>
<dbReference type="InterPro" id="IPR003599">
    <property type="entry name" value="Ig_sub"/>
</dbReference>
<evidence type="ECO:0000256" key="3">
    <source>
        <dbReference type="PROSITE-ProRule" id="PRU00302"/>
    </source>
</evidence>
<feature type="disulfide bond" evidence="3">
    <location>
        <begin position="310"/>
        <end position="337"/>
    </location>
</feature>
<dbReference type="EMBL" id="CALNXI010001466">
    <property type="protein sequence ID" value="CAH3169907.1"/>
    <property type="molecule type" value="Genomic_DNA"/>
</dbReference>
<keyword evidence="2" id="KW-0393">Immunoglobulin domain</keyword>
<dbReference type="InterPro" id="IPR036179">
    <property type="entry name" value="Ig-like_dom_sf"/>
</dbReference>
<dbReference type="SUPFAM" id="SSF57535">
    <property type="entry name" value="Complement control module/SCR domain"/>
    <property type="match status" value="1"/>
</dbReference>
<sequence>MFAPPRFTSKPPPLIFIKEGGNLTLSISVSGNPQPKITWSVRLKIHENQSRVSSTGDETFELNGVRFEDEGVITCRAENVFGVQETEVELTVLGAPRFSKSPPGEMTVFLGKETKIQCDFLGNPTPVVTWARSPAKRLPQGRSEVKKDGLYINSTEREDGGVYTCLARNDYGIKLHGTFLKVRSVESPVLTTKPRSYITVTGIKEEIHLKCSAKGLPLSKISWYKDNIIIPVSNVTSNVTKETVISEFVIDEFQPSDQATYKCVATNMYNNTAEASSMIVLQSCGNPGRPSYAVVSGKTYWVGSIVRYFCNPGYTLIGHGVRRCMSSGSWSGKTPKCTSAPECFNFMTLEDWTRNINRYKPTGNYKYDNYLKHGWYRFVTGSQMPSRPSSSPSSYCHSSGYCDTSYQGVLVGSHPSSTSSGRAYRTVCFGKSGNCCRYYKHIYVRNCGSFYVYQLTPTCSSCRYCTLY</sequence>
<dbReference type="Pfam" id="PF13927">
    <property type="entry name" value="Ig_3"/>
    <property type="match status" value="1"/>
</dbReference>
<dbReference type="CDD" id="cd00033">
    <property type="entry name" value="CCP"/>
    <property type="match status" value="1"/>
</dbReference>
<dbReference type="InterPro" id="IPR007110">
    <property type="entry name" value="Ig-like_dom"/>
</dbReference>
<dbReference type="PROSITE" id="PS50835">
    <property type="entry name" value="IG_LIKE"/>
    <property type="match status" value="3"/>
</dbReference>
<evidence type="ECO:0000313" key="7">
    <source>
        <dbReference type="Proteomes" id="UP001159427"/>
    </source>
</evidence>
<feature type="domain" description="Sushi" evidence="5">
    <location>
        <begin position="282"/>
        <end position="339"/>
    </location>
</feature>
<dbReference type="SMART" id="SM00032">
    <property type="entry name" value="CCP"/>
    <property type="match status" value="1"/>
</dbReference>